<dbReference type="AlphaFoldDB" id="A0A1F5XGQ5"/>
<evidence type="ECO:0000313" key="1">
    <source>
        <dbReference type="EMBL" id="OGF87050.1"/>
    </source>
</evidence>
<evidence type="ECO:0008006" key="3">
    <source>
        <dbReference type="Google" id="ProtNLM"/>
    </source>
</evidence>
<evidence type="ECO:0000313" key="2">
    <source>
        <dbReference type="Proteomes" id="UP000177346"/>
    </source>
</evidence>
<dbReference type="Gene3D" id="2.160.10.10">
    <property type="entry name" value="Hexapeptide repeat proteins"/>
    <property type="match status" value="1"/>
</dbReference>
<dbReference type="EMBL" id="MFIF01000009">
    <property type="protein sequence ID" value="OGF87050.1"/>
    <property type="molecule type" value="Genomic_DNA"/>
</dbReference>
<organism evidence="1 2">
    <name type="scientific">Candidatus Giovannonibacteria bacterium RIFCSPLOWO2_01_FULL_46_32</name>
    <dbReference type="NCBI Taxonomy" id="1798353"/>
    <lineage>
        <taxon>Bacteria</taxon>
        <taxon>Candidatus Giovannoniibacteriota</taxon>
    </lineage>
</organism>
<dbReference type="Pfam" id="PF14602">
    <property type="entry name" value="Hexapep_2"/>
    <property type="match status" value="2"/>
</dbReference>
<dbReference type="InterPro" id="IPR011004">
    <property type="entry name" value="Trimer_LpxA-like_sf"/>
</dbReference>
<protein>
    <recommendedName>
        <fullName evidence="3">Acyltransferase</fullName>
    </recommendedName>
</protein>
<accession>A0A1F5XGQ5</accession>
<sequence length="196" mass="20899">MNKNSNQLNSPQYDKSLLKSVGKNVFISASVEIRRPQLVSLGSNVDIDSGFYLTTQAELGDYIHIGPYVAVIGGKPGLLKMGNFTNIAVGGRIICVSDTFLGDGLIGAQGIPEEFRRFKIAPVVFENFANVGAGAIILPGVTLREGSVVGAGAVVTKDTEPWTIYAGSPARPVKKRPKETMLEYAAKLGYPNGRKA</sequence>
<name>A0A1F5XGQ5_9BACT</name>
<dbReference type="SUPFAM" id="SSF51161">
    <property type="entry name" value="Trimeric LpxA-like enzymes"/>
    <property type="match status" value="1"/>
</dbReference>
<dbReference type="Proteomes" id="UP000177346">
    <property type="component" value="Unassembled WGS sequence"/>
</dbReference>
<proteinExistence type="predicted"/>
<dbReference type="InterPro" id="IPR001451">
    <property type="entry name" value="Hexapep"/>
</dbReference>
<dbReference type="PANTHER" id="PTHR43300">
    <property type="entry name" value="ACETYLTRANSFERASE"/>
    <property type="match status" value="1"/>
</dbReference>
<reference evidence="1 2" key="1">
    <citation type="journal article" date="2016" name="Nat. Commun.">
        <title>Thousands of microbial genomes shed light on interconnected biogeochemical processes in an aquifer system.</title>
        <authorList>
            <person name="Anantharaman K."/>
            <person name="Brown C.T."/>
            <person name="Hug L.A."/>
            <person name="Sharon I."/>
            <person name="Castelle C.J."/>
            <person name="Probst A.J."/>
            <person name="Thomas B.C."/>
            <person name="Singh A."/>
            <person name="Wilkins M.J."/>
            <person name="Karaoz U."/>
            <person name="Brodie E.L."/>
            <person name="Williams K.H."/>
            <person name="Hubbard S.S."/>
            <person name="Banfield J.F."/>
        </authorList>
    </citation>
    <scope>NUCLEOTIDE SEQUENCE [LARGE SCALE GENOMIC DNA]</scope>
</reference>
<dbReference type="InterPro" id="IPR050179">
    <property type="entry name" value="Trans_hexapeptide_repeat"/>
</dbReference>
<gene>
    <name evidence="1" type="ORF">A3B19_01305</name>
</gene>
<comment type="caution">
    <text evidence="1">The sequence shown here is derived from an EMBL/GenBank/DDBJ whole genome shotgun (WGS) entry which is preliminary data.</text>
</comment>